<dbReference type="SUPFAM" id="SSF57667">
    <property type="entry name" value="beta-beta-alpha zinc fingers"/>
    <property type="match status" value="1"/>
</dbReference>
<dbReference type="Pfam" id="PF00096">
    <property type="entry name" value="zf-C2H2"/>
    <property type="match status" value="2"/>
</dbReference>
<evidence type="ECO:0000256" key="1">
    <source>
        <dbReference type="ARBA" id="ARBA00004123"/>
    </source>
</evidence>
<keyword evidence="3" id="KW-0677">Repeat</keyword>
<evidence type="ECO:0000256" key="7">
    <source>
        <dbReference type="ARBA" id="ARBA00023163"/>
    </source>
</evidence>
<evidence type="ECO:0000313" key="12">
    <source>
        <dbReference type="Proteomes" id="UP000236546"/>
    </source>
</evidence>
<dbReference type="InterPro" id="IPR036236">
    <property type="entry name" value="Znf_C2H2_sf"/>
</dbReference>
<comment type="subcellular location">
    <subcellularLocation>
        <location evidence="1">Nucleus</location>
    </subcellularLocation>
</comment>
<protein>
    <recommendedName>
        <fullName evidence="10">C2H2-type domain-containing protein</fullName>
    </recommendedName>
</protein>
<keyword evidence="2" id="KW-0479">Metal-binding</keyword>
<evidence type="ECO:0000256" key="5">
    <source>
        <dbReference type="ARBA" id="ARBA00022833"/>
    </source>
</evidence>
<sequence length="484" mass="55333">MKSRVPYLWIWENQKLNEDKRLINDSKDFCASMIEVHTDYVVELVHPTAKNFLIREEIIDTGEANRELFALSIAYLCFPEINPKTNASEIEAALVTGVFAFYEYAVATWTLHLLDWLPTAKKDQILDLGEDIEAFIDLHTTDMPSVQVVSKPMQDKLKALQILEAYSSLAQAIVWQRKCLTIDSKELPRVLGFPQVTANIRAATERTVNSNCDVETQRKIELYYGTKHFKCSRLYCQYFYQGFQTREERNKHCDRHDRAFVCTFEGCPIAIFGCVSKSDLAKHLLRFHGIQDGKDKFPNPPEPKPEANSASLGGYQCNLCPKRFTRSYNLRSHLRFHTDERPFVCTVCKKSFARQNDRKRHESLHDGEKKFVCKGDLKAGGQWGCGRSFSRADALDGHFESEVGRICIKPLRDEEETGRQAASNERATAHIAVSHPGYMEKSDIGASAISSDIGVNRFSDVDRMDPLLHIAQHPRFDRNDIVRK</sequence>
<keyword evidence="4 9" id="KW-0863">Zinc-finger</keyword>
<dbReference type="OrthoDB" id="21416at2759"/>
<dbReference type="SMART" id="SM00355">
    <property type="entry name" value="ZnF_C2H2"/>
    <property type="match status" value="4"/>
</dbReference>
<keyword evidence="7" id="KW-0804">Transcription</keyword>
<evidence type="ECO:0000256" key="4">
    <source>
        <dbReference type="ARBA" id="ARBA00022771"/>
    </source>
</evidence>
<dbReference type="Gene3D" id="3.30.160.60">
    <property type="entry name" value="Classic Zinc Finger"/>
    <property type="match status" value="2"/>
</dbReference>
<keyword evidence="8" id="KW-0539">Nucleus</keyword>
<feature type="domain" description="C2H2-type" evidence="10">
    <location>
        <begin position="315"/>
        <end position="342"/>
    </location>
</feature>
<dbReference type="FunFam" id="3.30.160.60:FF:000181">
    <property type="entry name" value="C2H2 type zinc finger protein"/>
    <property type="match status" value="1"/>
</dbReference>
<evidence type="ECO:0000256" key="6">
    <source>
        <dbReference type="ARBA" id="ARBA00023015"/>
    </source>
</evidence>
<keyword evidence="6" id="KW-0805">Transcription regulation</keyword>
<dbReference type="GO" id="GO:0071248">
    <property type="term" value="P:cellular response to metal ion"/>
    <property type="evidence" value="ECO:0007669"/>
    <property type="project" value="UniProtKB-ARBA"/>
</dbReference>
<evidence type="ECO:0000259" key="10">
    <source>
        <dbReference type="PROSITE" id="PS50157"/>
    </source>
</evidence>
<evidence type="ECO:0000256" key="2">
    <source>
        <dbReference type="ARBA" id="ARBA00022723"/>
    </source>
</evidence>
<evidence type="ECO:0000256" key="8">
    <source>
        <dbReference type="ARBA" id="ARBA00023242"/>
    </source>
</evidence>
<dbReference type="PANTHER" id="PTHR24394">
    <property type="entry name" value="ZINC FINGER PROTEIN"/>
    <property type="match status" value="1"/>
</dbReference>
<proteinExistence type="predicted"/>
<dbReference type="FunFam" id="3.30.160.60:FF:000446">
    <property type="entry name" value="Zinc finger protein"/>
    <property type="match status" value="1"/>
</dbReference>
<keyword evidence="5" id="KW-0862">Zinc</keyword>
<dbReference type="GO" id="GO:0005634">
    <property type="term" value="C:nucleus"/>
    <property type="evidence" value="ECO:0007669"/>
    <property type="project" value="UniProtKB-SubCell"/>
</dbReference>
<feature type="domain" description="C2H2-type" evidence="10">
    <location>
        <begin position="343"/>
        <end position="370"/>
    </location>
</feature>
<organism evidence="11 12">
    <name type="scientific">Trichoderma gamsii</name>
    <dbReference type="NCBI Taxonomy" id="398673"/>
    <lineage>
        <taxon>Eukaryota</taxon>
        <taxon>Fungi</taxon>
        <taxon>Dikarya</taxon>
        <taxon>Ascomycota</taxon>
        <taxon>Pezizomycotina</taxon>
        <taxon>Sordariomycetes</taxon>
        <taxon>Hypocreomycetidae</taxon>
        <taxon>Hypocreales</taxon>
        <taxon>Hypocreaceae</taxon>
        <taxon>Trichoderma</taxon>
    </lineage>
</organism>
<dbReference type="InterPro" id="IPR013087">
    <property type="entry name" value="Znf_C2H2_type"/>
</dbReference>
<accession>A0A2K0TBX4</accession>
<dbReference type="EMBL" id="MTYH01000049">
    <property type="protein sequence ID" value="PNP43009.1"/>
    <property type="molecule type" value="Genomic_DNA"/>
</dbReference>
<dbReference type="PANTHER" id="PTHR24394:SF29">
    <property type="entry name" value="MYONEURIN"/>
    <property type="match status" value="1"/>
</dbReference>
<evidence type="ECO:0000313" key="11">
    <source>
        <dbReference type="EMBL" id="PNP43009.1"/>
    </source>
</evidence>
<dbReference type="PROSITE" id="PS00028">
    <property type="entry name" value="ZINC_FINGER_C2H2_1"/>
    <property type="match status" value="2"/>
</dbReference>
<dbReference type="PROSITE" id="PS50157">
    <property type="entry name" value="ZINC_FINGER_C2H2_2"/>
    <property type="match status" value="2"/>
</dbReference>
<reference evidence="11 12" key="1">
    <citation type="submission" date="2017-02" db="EMBL/GenBank/DDBJ databases">
        <title>Genomes of Trichoderma spp. with biocontrol activity.</title>
        <authorList>
            <person name="Gardiner D."/>
            <person name="Kazan K."/>
            <person name="Vos C."/>
            <person name="Harvey P."/>
        </authorList>
    </citation>
    <scope>NUCLEOTIDE SEQUENCE [LARGE SCALE GENOMIC DNA]</scope>
    <source>
        <strain evidence="11 12">A5MH</strain>
    </source>
</reference>
<dbReference type="Proteomes" id="UP000236546">
    <property type="component" value="Unassembled WGS sequence"/>
</dbReference>
<dbReference type="AlphaFoldDB" id="A0A2K0TBX4"/>
<dbReference type="GO" id="GO:0008270">
    <property type="term" value="F:zinc ion binding"/>
    <property type="evidence" value="ECO:0007669"/>
    <property type="project" value="UniProtKB-KW"/>
</dbReference>
<comment type="caution">
    <text evidence="11">The sequence shown here is derived from an EMBL/GenBank/DDBJ whole genome shotgun (WGS) entry which is preliminary data.</text>
</comment>
<dbReference type="GO" id="GO:0000981">
    <property type="term" value="F:DNA-binding transcription factor activity, RNA polymerase II-specific"/>
    <property type="evidence" value="ECO:0007669"/>
    <property type="project" value="TreeGrafter"/>
</dbReference>
<gene>
    <name evidence="11" type="ORF">TGAMA5MH_04942</name>
</gene>
<name>A0A2K0TBX4_9HYPO</name>
<evidence type="ECO:0000256" key="9">
    <source>
        <dbReference type="PROSITE-ProRule" id="PRU00042"/>
    </source>
</evidence>
<evidence type="ECO:0000256" key="3">
    <source>
        <dbReference type="ARBA" id="ARBA00022737"/>
    </source>
</evidence>